<dbReference type="Proteomes" id="UP001642409">
    <property type="component" value="Unassembled WGS sequence"/>
</dbReference>
<evidence type="ECO:0000313" key="1">
    <source>
        <dbReference type="EMBL" id="CAL6030642.1"/>
    </source>
</evidence>
<reference evidence="1 2" key="1">
    <citation type="submission" date="2024-07" db="EMBL/GenBank/DDBJ databases">
        <authorList>
            <person name="Akdeniz Z."/>
        </authorList>
    </citation>
    <scope>NUCLEOTIDE SEQUENCE [LARGE SCALE GENOMIC DNA]</scope>
</reference>
<dbReference type="EMBL" id="CAXDID020000117">
    <property type="protein sequence ID" value="CAL6030642.1"/>
    <property type="molecule type" value="Genomic_DNA"/>
</dbReference>
<protein>
    <submittedName>
        <fullName evidence="1">Uncharacterized protein</fullName>
    </submittedName>
</protein>
<organism evidence="1 2">
    <name type="scientific">Hexamita inflata</name>
    <dbReference type="NCBI Taxonomy" id="28002"/>
    <lineage>
        <taxon>Eukaryota</taxon>
        <taxon>Metamonada</taxon>
        <taxon>Diplomonadida</taxon>
        <taxon>Hexamitidae</taxon>
        <taxon>Hexamitinae</taxon>
        <taxon>Hexamita</taxon>
    </lineage>
</organism>
<comment type="caution">
    <text evidence="1">The sequence shown here is derived from an EMBL/GenBank/DDBJ whole genome shotgun (WGS) entry which is preliminary data.</text>
</comment>
<name>A0ABP1J5W5_9EUKA</name>
<evidence type="ECO:0000313" key="2">
    <source>
        <dbReference type="Proteomes" id="UP001642409"/>
    </source>
</evidence>
<accession>A0ABP1J5W5</accession>
<proteinExistence type="predicted"/>
<gene>
    <name evidence="1" type="ORF">HINF_LOCUS33519</name>
</gene>
<sequence>MTASLAANSSKLEQYIIGNYSQVNTYLAQNTSTLDLKINNSFNSLNSALVNNISSLNSSSIASLVANSSKLEQYIASNYSSANGLLLANTNTLESRIQSNFTSLNNSLANNISALAIQSISDLKANSSKLEQYIIGNFTVSDTNIKTNVSNLELKLSNSFNQLNSSLAGNISQLNSTTLANLKSNSSNIELYIQSNYSKADGNLLANTSLLDSRIQSNFTSFNNSLTSNISTLGSQMTASLVANSSKLEQYIIGNYSSADSNLLMKTSDIDQNVFGNYSKINTTTQNIILQLQKKLSCTTAYGFQLDLNGDCVQAPTSCVISGQIVLDKVCVCPTGYSVVQNECRQQNYIIKFDQMQMCDVPLFIAPFDLFAITRTIASKAEFGSGSVFSSSEYVQNSFIDIAENVYNQGGPTLFLQNTFINIKIQVGAVDIYKTGAFLTNSQEFNITQLQILSRPGTSITAPVNTDITIFTNLIQSVSNKAVVFNDLQISLHIVHSGCNIKLIGYLINTQLIITNYKVTGIYYSDGKVSLLLFLAQGTNVQLKNLNFKPEYFHCGNESSYIITQIYSSSFQFTNLVIIIGSDKQQVLNSISTSFDNPFVFGGLVNMMKQSSLIVFNVILDCKQIFKTLQMSSSGVLVGKAVNSGILQIKQMCINFNLNSIGTQLNIFGVFGDIQSFLTIIDTSLNMQVECYGVESFGFIGDMYTYDISKLTVKSLYNIVQSAYSMGILNGRSMENNVNTSKIAQVKIINSHITTFQKIMSA</sequence>
<keyword evidence="2" id="KW-1185">Reference proteome</keyword>